<comment type="function">
    <text evidence="1">Mediates magnesium influx to the cytosol.</text>
</comment>
<dbReference type="Pfam" id="PF00122">
    <property type="entry name" value="E1-E2_ATPase"/>
    <property type="match status" value="1"/>
</dbReference>
<dbReference type="SFLD" id="SFLDF00027">
    <property type="entry name" value="p-type_atpase"/>
    <property type="match status" value="1"/>
</dbReference>
<evidence type="ECO:0000256" key="3">
    <source>
        <dbReference type="ARBA" id="ARBA00008746"/>
    </source>
</evidence>
<dbReference type="SUPFAM" id="SSF56784">
    <property type="entry name" value="HAD-like"/>
    <property type="match status" value="1"/>
</dbReference>
<comment type="subcellular location">
    <subcellularLocation>
        <location evidence="2">Cell inner membrane</location>
        <topology evidence="2">Multi-pass membrane protein</topology>
    </subcellularLocation>
</comment>
<dbReference type="OrthoDB" id="9770315at2"/>
<evidence type="ECO:0000256" key="11">
    <source>
        <dbReference type="ARBA" id="ARBA00022840"/>
    </source>
</evidence>
<dbReference type="EMBL" id="FQUU01000001">
    <property type="protein sequence ID" value="SHE29851.1"/>
    <property type="molecule type" value="Genomic_DNA"/>
</dbReference>
<evidence type="ECO:0000256" key="12">
    <source>
        <dbReference type="ARBA" id="ARBA00022842"/>
    </source>
</evidence>
<feature type="transmembrane region" description="Helical" evidence="18">
    <location>
        <begin position="83"/>
        <end position="99"/>
    </location>
</feature>
<comment type="similarity">
    <text evidence="3">Belongs to the cation transport ATPase (P-type) (TC 3.A.3) family. Type IIIB subfamily.</text>
</comment>
<dbReference type="AlphaFoldDB" id="A0A1M4SCC2"/>
<dbReference type="STRING" id="1121884.SAMN02745131_00062"/>
<dbReference type="GO" id="GO:0015444">
    <property type="term" value="F:P-type magnesium transporter activity"/>
    <property type="evidence" value="ECO:0007669"/>
    <property type="project" value="UniProtKB-EC"/>
</dbReference>
<dbReference type="InterPro" id="IPR004014">
    <property type="entry name" value="ATPase_P-typ_cation-transptr_N"/>
</dbReference>
<feature type="transmembrane region" description="Helical" evidence="18">
    <location>
        <begin position="808"/>
        <end position="827"/>
    </location>
</feature>
<dbReference type="InterPro" id="IPR023298">
    <property type="entry name" value="ATPase_P-typ_TM_dom_sf"/>
</dbReference>
<dbReference type="GO" id="GO:0005886">
    <property type="term" value="C:plasma membrane"/>
    <property type="evidence" value="ECO:0007669"/>
    <property type="project" value="UniProtKB-SubCell"/>
</dbReference>
<dbReference type="EC" id="7.2.2.14" evidence="4"/>
<dbReference type="InterPro" id="IPR036412">
    <property type="entry name" value="HAD-like_sf"/>
</dbReference>
<evidence type="ECO:0000256" key="2">
    <source>
        <dbReference type="ARBA" id="ARBA00004429"/>
    </source>
</evidence>
<dbReference type="Gene3D" id="2.70.150.10">
    <property type="entry name" value="Calcium-transporting ATPase, cytoplasmic transduction domain A"/>
    <property type="match status" value="1"/>
</dbReference>
<dbReference type="NCBIfam" id="TIGR01494">
    <property type="entry name" value="ATPase_P-type"/>
    <property type="match status" value="2"/>
</dbReference>
<dbReference type="Pfam" id="PF00689">
    <property type="entry name" value="Cation_ATPase_C"/>
    <property type="match status" value="1"/>
</dbReference>
<organism evidence="20 21">
    <name type="scientific">Flavisolibacter ginsengisoli DSM 18119</name>
    <dbReference type="NCBI Taxonomy" id="1121884"/>
    <lineage>
        <taxon>Bacteria</taxon>
        <taxon>Pseudomonadati</taxon>
        <taxon>Bacteroidota</taxon>
        <taxon>Chitinophagia</taxon>
        <taxon>Chitinophagales</taxon>
        <taxon>Chitinophagaceae</taxon>
        <taxon>Flavisolibacter</taxon>
    </lineage>
</organism>
<reference evidence="20 21" key="1">
    <citation type="submission" date="2016-11" db="EMBL/GenBank/DDBJ databases">
        <authorList>
            <person name="Jaros S."/>
            <person name="Januszkiewicz K."/>
            <person name="Wedrychowicz H."/>
        </authorList>
    </citation>
    <scope>NUCLEOTIDE SEQUENCE [LARGE SCALE GENOMIC DNA]</scope>
    <source>
        <strain evidence="20 21">DSM 18119</strain>
    </source>
</reference>
<evidence type="ECO:0000313" key="20">
    <source>
        <dbReference type="EMBL" id="SHE29851.1"/>
    </source>
</evidence>
<evidence type="ECO:0000256" key="9">
    <source>
        <dbReference type="ARBA" id="ARBA00022692"/>
    </source>
</evidence>
<dbReference type="InterPro" id="IPR018303">
    <property type="entry name" value="ATPase_P-typ_P_site"/>
</dbReference>
<keyword evidence="6" id="KW-1003">Cell membrane</keyword>
<evidence type="ECO:0000256" key="6">
    <source>
        <dbReference type="ARBA" id="ARBA00022475"/>
    </source>
</evidence>
<evidence type="ECO:0000256" key="5">
    <source>
        <dbReference type="ARBA" id="ARBA00013555"/>
    </source>
</evidence>
<name>A0A1M4SCC2_9BACT</name>
<dbReference type="Pfam" id="PF00690">
    <property type="entry name" value="Cation_ATPase_N"/>
    <property type="match status" value="1"/>
</dbReference>
<dbReference type="InterPro" id="IPR001757">
    <property type="entry name" value="P_typ_ATPase"/>
</dbReference>
<evidence type="ECO:0000256" key="17">
    <source>
        <dbReference type="ARBA" id="ARBA00047295"/>
    </source>
</evidence>
<dbReference type="SUPFAM" id="SSF81665">
    <property type="entry name" value="Calcium ATPase, transmembrane domain M"/>
    <property type="match status" value="1"/>
</dbReference>
<evidence type="ECO:0000256" key="18">
    <source>
        <dbReference type="SAM" id="Phobius"/>
    </source>
</evidence>
<dbReference type="InterPro" id="IPR023299">
    <property type="entry name" value="ATPase_P-typ_cyto_dom_N"/>
</dbReference>
<keyword evidence="11" id="KW-0067">ATP-binding</keyword>
<dbReference type="InterPro" id="IPR006415">
    <property type="entry name" value="P-type_ATPase_IIIB"/>
</dbReference>
<keyword evidence="8" id="KW-0597">Phosphoprotein</keyword>
<feature type="transmembrane region" description="Helical" evidence="18">
    <location>
        <begin position="777"/>
        <end position="796"/>
    </location>
</feature>
<dbReference type="Proteomes" id="UP000184048">
    <property type="component" value="Unassembled WGS sequence"/>
</dbReference>
<dbReference type="PANTHER" id="PTHR42861">
    <property type="entry name" value="CALCIUM-TRANSPORTING ATPASE"/>
    <property type="match status" value="1"/>
</dbReference>
<dbReference type="InterPro" id="IPR023214">
    <property type="entry name" value="HAD_sf"/>
</dbReference>
<dbReference type="Gene3D" id="3.40.1110.10">
    <property type="entry name" value="Calcium-transporting ATPase, cytoplasmic domain N"/>
    <property type="match status" value="1"/>
</dbReference>
<keyword evidence="9 18" id="KW-0812">Transmembrane</keyword>
<gene>
    <name evidence="20" type="ORF">SAMN02745131_00062</name>
</gene>
<feature type="domain" description="Cation-transporting P-type ATPase N-terminal" evidence="19">
    <location>
        <begin position="6"/>
        <end position="79"/>
    </location>
</feature>
<dbReference type="SUPFAM" id="SSF81653">
    <property type="entry name" value="Calcium ATPase, transduction domain A"/>
    <property type="match status" value="1"/>
</dbReference>
<evidence type="ECO:0000256" key="14">
    <source>
        <dbReference type="ARBA" id="ARBA00022989"/>
    </source>
</evidence>
<dbReference type="Gene3D" id="1.20.1110.10">
    <property type="entry name" value="Calcium-transporting ATPase, transmembrane domain"/>
    <property type="match status" value="1"/>
</dbReference>
<dbReference type="InterPro" id="IPR044492">
    <property type="entry name" value="P_typ_ATPase_HD_dom"/>
</dbReference>
<keyword evidence="15 18" id="KW-0472">Membrane</keyword>
<keyword evidence="13" id="KW-1278">Translocase</keyword>
<dbReference type="SFLD" id="SFLDG00002">
    <property type="entry name" value="C1.7:_P-type_atpase_like"/>
    <property type="match status" value="1"/>
</dbReference>
<proteinExistence type="inferred from homology"/>
<evidence type="ECO:0000256" key="1">
    <source>
        <dbReference type="ARBA" id="ARBA00003954"/>
    </source>
</evidence>
<feature type="transmembrane region" description="Helical" evidence="18">
    <location>
        <begin position="59"/>
        <end position="77"/>
    </location>
</feature>
<dbReference type="PRINTS" id="PR01836">
    <property type="entry name" value="MGATPASE"/>
</dbReference>
<keyword evidence="12" id="KW-0460">Magnesium</keyword>
<dbReference type="GO" id="GO:0005524">
    <property type="term" value="F:ATP binding"/>
    <property type="evidence" value="ECO:0007669"/>
    <property type="project" value="UniProtKB-KW"/>
</dbReference>
<comment type="catalytic activity">
    <reaction evidence="17">
        <text>Mg(2+)(out) + ATP + H2O = Mg(2+)(in) + ADP + phosphate + H(+)</text>
        <dbReference type="Rhea" id="RHEA:10260"/>
        <dbReference type="ChEBI" id="CHEBI:15377"/>
        <dbReference type="ChEBI" id="CHEBI:15378"/>
        <dbReference type="ChEBI" id="CHEBI:18420"/>
        <dbReference type="ChEBI" id="CHEBI:30616"/>
        <dbReference type="ChEBI" id="CHEBI:43474"/>
        <dbReference type="ChEBI" id="CHEBI:456216"/>
        <dbReference type="EC" id="7.2.2.14"/>
    </reaction>
</comment>
<dbReference type="InterPro" id="IPR059000">
    <property type="entry name" value="ATPase_P-type_domA"/>
</dbReference>
<evidence type="ECO:0000256" key="10">
    <source>
        <dbReference type="ARBA" id="ARBA00022741"/>
    </source>
</evidence>
<keyword evidence="7" id="KW-0997">Cell inner membrane</keyword>
<dbReference type="InterPro" id="IPR006068">
    <property type="entry name" value="ATPase_P-typ_cation-transptr_C"/>
</dbReference>
<keyword evidence="14 18" id="KW-1133">Transmembrane helix</keyword>
<accession>A0A1M4SCC2</accession>
<feature type="transmembrane region" description="Helical" evidence="18">
    <location>
        <begin position="270"/>
        <end position="295"/>
    </location>
</feature>
<keyword evidence="21" id="KW-1185">Reference proteome</keyword>
<evidence type="ECO:0000256" key="8">
    <source>
        <dbReference type="ARBA" id="ARBA00022553"/>
    </source>
</evidence>
<evidence type="ECO:0000256" key="15">
    <source>
        <dbReference type="ARBA" id="ARBA00023136"/>
    </source>
</evidence>
<dbReference type="NCBIfam" id="TIGR01524">
    <property type="entry name" value="ATPase-IIIB_Mg"/>
    <property type="match status" value="1"/>
</dbReference>
<evidence type="ECO:0000256" key="13">
    <source>
        <dbReference type="ARBA" id="ARBA00022967"/>
    </source>
</evidence>
<feature type="transmembrane region" description="Helical" evidence="18">
    <location>
        <begin position="748"/>
        <end position="765"/>
    </location>
</feature>
<evidence type="ECO:0000313" key="21">
    <source>
        <dbReference type="Proteomes" id="UP000184048"/>
    </source>
</evidence>
<dbReference type="Gene3D" id="3.40.50.1000">
    <property type="entry name" value="HAD superfamily/HAD-like"/>
    <property type="match status" value="1"/>
</dbReference>
<evidence type="ECO:0000256" key="7">
    <source>
        <dbReference type="ARBA" id="ARBA00022519"/>
    </source>
</evidence>
<evidence type="ECO:0000256" key="4">
    <source>
        <dbReference type="ARBA" id="ARBA00012786"/>
    </source>
</evidence>
<evidence type="ECO:0000259" key="19">
    <source>
        <dbReference type="SMART" id="SM00831"/>
    </source>
</evidence>
<sequence>MEAIPQFWLLDTDDLLERIHSSEEGLSETEAQKRLKAQKSRQKLVKPWLADFKLLASQFKSPLILLLVFAVILSIFLKEYSDSIIILTVLVTTGILGFFQERNAGKAVQKLIALVHSMAMVSRDHKEYEIPVDEVVPGDIVLLNAGDIIPADALILKANDLHVNESTLTGESFPAEKFAGSSDAKVLSKVTNSVFKGTSVINGTATIVCVNTAAEAELGKIASSLDKASPLTAFEKGVIQFGNLLMRLTILFTGIILILNIVFHRSFIESILFALALTVGLTPELLPAIMTITLAAGAKRMASRKVIVKKLSAIQNLGAIDILCSDKTGTITEGIVKLNCSCDIDGKENEKLLRYAFLNATFETGFANPIDASIRQLTNIDINGFDKCDEVPYDFIRKRLSIVVASANKHTMITKGAVNNILQVCTSVASGSDMVLPIENERQKILQQYDHFSNEGFRVIAVSYKDVTGDPVINKDDEREMIFFGFLVFSDPIKSGIMGSIENLRAKGISLKIITGDNGLVAGYLAKQIHLKHSEILKGSDLNNMTTEALQRKCSEVDVFAEILPSQKERIVKAFQSSGSCVGYLGDGINDANALKAADVGISIQNAVDVAKEAADLVLLDQDINVINEGIEEGRKTFANTLKYIFVTTSANFGNMFSMAIASLLLPFLPLLPVQILLNNFLSDLPAITIASDKVDDELVHEPKKWSISNIRRFMVVFGLQSSVFDFATFGLLYYYFHANVKEFRTAWFLESLLTEILILLVIRTRRPFFKSKPSTYLLWASLFTFIVAVILPYLPIAHLFELSPLPIMVLIAIILVVVLYVVVAEFSKKYLIRKF</sequence>
<dbReference type="InterPro" id="IPR008250">
    <property type="entry name" value="ATPase_P-typ_transduc_dom_A_sf"/>
</dbReference>
<dbReference type="SMART" id="SM00831">
    <property type="entry name" value="Cation_ATPase_N"/>
    <property type="match status" value="1"/>
</dbReference>
<keyword evidence="10" id="KW-0547">Nucleotide-binding</keyword>
<dbReference type="Pfam" id="PF08282">
    <property type="entry name" value="Hydrolase_3"/>
    <property type="match status" value="1"/>
</dbReference>
<feature type="transmembrane region" description="Helical" evidence="18">
    <location>
        <begin position="244"/>
        <end position="264"/>
    </location>
</feature>
<dbReference type="GO" id="GO:0016887">
    <property type="term" value="F:ATP hydrolysis activity"/>
    <property type="evidence" value="ECO:0007669"/>
    <property type="project" value="InterPro"/>
</dbReference>
<dbReference type="SFLD" id="SFLDS00003">
    <property type="entry name" value="Haloacid_Dehalogenase"/>
    <property type="match status" value="1"/>
</dbReference>
<dbReference type="PROSITE" id="PS00154">
    <property type="entry name" value="ATPASE_E1_E2"/>
    <property type="match status" value="1"/>
</dbReference>
<feature type="transmembrane region" description="Helical" evidence="18">
    <location>
        <begin position="714"/>
        <end position="736"/>
    </location>
</feature>
<protein>
    <recommendedName>
        <fullName evidence="5">Magnesium-transporting ATPase, P-type 1</fullName>
        <ecNumber evidence="4">7.2.2.14</ecNumber>
    </recommendedName>
    <alternativeName>
        <fullName evidence="16">Mg(2+) transport ATPase, P-type 1</fullName>
    </alternativeName>
</protein>
<evidence type="ECO:0000256" key="16">
    <source>
        <dbReference type="ARBA" id="ARBA00029806"/>
    </source>
</evidence>
<dbReference type="Pfam" id="PF13246">
    <property type="entry name" value="Cation_ATPase"/>
    <property type="match status" value="1"/>
</dbReference>